<dbReference type="Gene3D" id="3.30.160.60">
    <property type="entry name" value="Classic Zinc Finger"/>
    <property type="match status" value="1"/>
</dbReference>
<evidence type="ECO:0000256" key="9">
    <source>
        <dbReference type="ARBA" id="ARBA00022763"/>
    </source>
</evidence>
<keyword evidence="7" id="KW-0808">Transferase</keyword>
<comment type="catalytic activity">
    <reaction evidence="1">
        <text>S-ubiquitinyl-[E2 ubiquitin-conjugating enzyme]-L-cysteine + [acceptor protein]-L-lysine = [E2 ubiquitin-conjugating enzyme]-L-cysteine + N(6)-ubiquitinyl-[acceptor protein]-L-lysine.</text>
        <dbReference type="EC" id="2.3.2.27"/>
    </reaction>
</comment>
<comment type="pathway">
    <text evidence="3">Protein modification; protein ubiquitination.</text>
</comment>
<keyword evidence="11" id="KW-0833">Ubl conjugation pathway</keyword>
<evidence type="ECO:0000256" key="15">
    <source>
        <dbReference type="ARBA" id="ARBA00023242"/>
    </source>
</evidence>
<dbReference type="GO" id="GO:0061630">
    <property type="term" value="F:ubiquitin protein ligase activity"/>
    <property type="evidence" value="ECO:0007669"/>
    <property type="project" value="UniProtKB-EC"/>
</dbReference>
<evidence type="ECO:0000256" key="8">
    <source>
        <dbReference type="ARBA" id="ARBA00022723"/>
    </source>
</evidence>
<feature type="compositionally biased region" description="Basic and acidic residues" evidence="20">
    <location>
        <begin position="103"/>
        <end position="114"/>
    </location>
</feature>
<keyword evidence="24" id="KW-1185">Reference proteome</keyword>
<dbReference type="PANTHER" id="PTHR14134:SF2">
    <property type="entry name" value="E3 UBIQUITIN-PROTEIN LIGASE RAD18"/>
    <property type="match status" value="1"/>
</dbReference>
<evidence type="ECO:0000256" key="1">
    <source>
        <dbReference type="ARBA" id="ARBA00000900"/>
    </source>
</evidence>
<dbReference type="FunFam" id="3.30.40.10:FF:000172">
    <property type="entry name" value="E3 ubiquitin-protein ligase RAD18"/>
    <property type="match status" value="1"/>
</dbReference>
<keyword evidence="8" id="KW-0479">Metal-binding</keyword>
<keyword evidence="10 19" id="KW-0863">Zinc-finger</keyword>
<keyword evidence="9" id="KW-0227">DNA damage</keyword>
<evidence type="ECO:0000256" key="16">
    <source>
        <dbReference type="ARBA" id="ARBA00031783"/>
    </source>
</evidence>
<dbReference type="PANTHER" id="PTHR14134">
    <property type="entry name" value="E3 UBIQUITIN-PROTEIN LIGASE RAD18"/>
    <property type="match status" value="1"/>
</dbReference>
<dbReference type="PROSITE" id="PS50800">
    <property type="entry name" value="SAP"/>
    <property type="match status" value="1"/>
</dbReference>
<evidence type="ECO:0000256" key="14">
    <source>
        <dbReference type="ARBA" id="ARBA00023204"/>
    </source>
</evidence>
<reference evidence="23" key="1">
    <citation type="submission" date="2020-05" db="EMBL/GenBank/DDBJ databases">
        <title>Mycena genomes resolve the evolution of fungal bioluminescence.</title>
        <authorList>
            <person name="Tsai I.J."/>
        </authorList>
    </citation>
    <scope>NUCLEOTIDE SEQUENCE</scope>
    <source>
        <strain evidence="23">110903Hualien_Pintung</strain>
    </source>
</reference>
<name>A0A8H6TUZ8_MYCCL</name>
<dbReference type="EMBL" id="JACAZE010000001">
    <property type="protein sequence ID" value="KAF7323231.1"/>
    <property type="molecule type" value="Genomic_DNA"/>
</dbReference>
<keyword evidence="15" id="KW-0539">Nucleus</keyword>
<dbReference type="InterPro" id="IPR013083">
    <property type="entry name" value="Znf_RING/FYVE/PHD"/>
</dbReference>
<protein>
    <recommendedName>
        <fullName evidence="6">Postreplication repair E3 ubiquitin-protein ligase RAD18</fullName>
        <ecNumber evidence="5">2.3.2.27</ecNumber>
    </recommendedName>
    <alternativeName>
        <fullName evidence="17">Postreplication repair E3 ubiquitin-protein ligase rad18</fullName>
    </alternativeName>
    <alternativeName>
        <fullName evidence="16 18">RING-type E3 ubiquitin transferase RAD18</fullName>
    </alternativeName>
</protein>
<keyword evidence="12" id="KW-0862">Zinc</keyword>
<dbReference type="Gene3D" id="3.30.40.10">
    <property type="entry name" value="Zinc/RING finger domain, C3HC4 (zinc finger)"/>
    <property type="match status" value="1"/>
</dbReference>
<sequence length="317" mass="35225">MNLKVIDDPTDFPAEAKSLQHLDASVRCPICSELFTGPVSLNCGHSFCSLCIRNTMAATSQSQCPSCRAPAKESQLRPNLVLEEIVSSWQPARAYIVELAKNEQPARKKRRLDEPPQSSSAGPSRTSSADSKASEGAFVDCPVCEKPVPEGSINAHLDNNCITPAPKSSIKASSKSQIQWSALMGSGSKPKGKEKPDERIPKQSYDTLKDKQLREKLDEFGLQTSGDRTSLVARHKYWSMLWNANLDKAAEHRESREVLKRALRKWEAERQAPKKEKPVVDADYLKTHNADFKKLIEAARPKKAVIEVADSDDEEDR</sequence>
<dbReference type="EC" id="2.3.2.27" evidence="5"/>
<keyword evidence="13" id="KW-0238">DNA-binding</keyword>
<evidence type="ECO:0000256" key="7">
    <source>
        <dbReference type="ARBA" id="ARBA00022679"/>
    </source>
</evidence>
<dbReference type="InterPro" id="IPR003034">
    <property type="entry name" value="SAP_dom"/>
</dbReference>
<dbReference type="GO" id="GO:0006513">
    <property type="term" value="P:protein monoubiquitination"/>
    <property type="evidence" value="ECO:0007669"/>
    <property type="project" value="InterPro"/>
</dbReference>
<evidence type="ECO:0000313" key="23">
    <source>
        <dbReference type="EMBL" id="KAF7323231.1"/>
    </source>
</evidence>
<dbReference type="Pfam" id="PF02037">
    <property type="entry name" value="SAP"/>
    <property type="match status" value="1"/>
</dbReference>
<dbReference type="GO" id="GO:0003697">
    <property type="term" value="F:single-stranded DNA binding"/>
    <property type="evidence" value="ECO:0007669"/>
    <property type="project" value="InterPro"/>
</dbReference>
<dbReference type="GO" id="GO:0006281">
    <property type="term" value="P:DNA repair"/>
    <property type="evidence" value="ECO:0007669"/>
    <property type="project" value="UniProtKB-KW"/>
</dbReference>
<feature type="region of interest" description="Disordered" evidence="20">
    <location>
        <begin position="103"/>
        <end position="133"/>
    </location>
</feature>
<evidence type="ECO:0000256" key="13">
    <source>
        <dbReference type="ARBA" id="ARBA00023125"/>
    </source>
</evidence>
<feature type="domain" description="RING-type" evidence="21">
    <location>
        <begin position="28"/>
        <end position="68"/>
    </location>
</feature>
<evidence type="ECO:0000256" key="19">
    <source>
        <dbReference type="PROSITE-ProRule" id="PRU00175"/>
    </source>
</evidence>
<evidence type="ECO:0000256" key="18">
    <source>
        <dbReference type="ARBA" id="ARBA00082369"/>
    </source>
</evidence>
<dbReference type="GO" id="GO:0006301">
    <property type="term" value="P:DNA damage tolerance"/>
    <property type="evidence" value="ECO:0007669"/>
    <property type="project" value="InterPro"/>
</dbReference>
<dbReference type="SMART" id="SM00184">
    <property type="entry name" value="RING"/>
    <property type="match status" value="1"/>
</dbReference>
<organism evidence="23 24">
    <name type="scientific">Mycena chlorophos</name>
    <name type="common">Agaric fungus</name>
    <name type="synonym">Agaricus chlorophos</name>
    <dbReference type="NCBI Taxonomy" id="658473"/>
    <lineage>
        <taxon>Eukaryota</taxon>
        <taxon>Fungi</taxon>
        <taxon>Dikarya</taxon>
        <taxon>Basidiomycota</taxon>
        <taxon>Agaricomycotina</taxon>
        <taxon>Agaricomycetes</taxon>
        <taxon>Agaricomycetidae</taxon>
        <taxon>Agaricales</taxon>
        <taxon>Marasmiineae</taxon>
        <taxon>Mycenaceae</taxon>
        <taxon>Mycena</taxon>
    </lineage>
</organism>
<evidence type="ECO:0000256" key="3">
    <source>
        <dbReference type="ARBA" id="ARBA00004906"/>
    </source>
</evidence>
<evidence type="ECO:0000256" key="12">
    <source>
        <dbReference type="ARBA" id="ARBA00022833"/>
    </source>
</evidence>
<dbReference type="Pfam" id="PF13445">
    <property type="entry name" value="zf-RING_UBOX"/>
    <property type="match status" value="1"/>
</dbReference>
<dbReference type="OrthoDB" id="9049620at2759"/>
<dbReference type="SMART" id="SM00513">
    <property type="entry name" value="SAP"/>
    <property type="match status" value="1"/>
</dbReference>
<dbReference type="InterPro" id="IPR017907">
    <property type="entry name" value="Znf_RING_CS"/>
</dbReference>
<evidence type="ECO:0000256" key="5">
    <source>
        <dbReference type="ARBA" id="ARBA00012483"/>
    </source>
</evidence>
<proteinExistence type="inferred from homology"/>
<accession>A0A8H6TUZ8</accession>
<keyword evidence="14" id="KW-0234">DNA repair</keyword>
<evidence type="ECO:0000313" key="24">
    <source>
        <dbReference type="Proteomes" id="UP000613580"/>
    </source>
</evidence>
<dbReference type="GO" id="GO:0008270">
    <property type="term" value="F:zinc ion binding"/>
    <property type="evidence" value="ECO:0007669"/>
    <property type="project" value="UniProtKB-KW"/>
</dbReference>
<comment type="caution">
    <text evidence="23">The sequence shown here is derived from an EMBL/GenBank/DDBJ whole genome shotgun (WGS) entry which is preliminary data.</text>
</comment>
<dbReference type="InterPro" id="IPR027370">
    <property type="entry name" value="Znf-RING_euk"/>
</dbReference>
<evidence type="ECO:0000256" key="6">
    <source>
        <dbReference type="ARBA" id="ARBA00015551"/>
    </source>
</evidence>
<evidence type="ECO:0000256" key="11">
    <source>
        <dbReference type="ARBA" id="ARBA00022786"/>
    </source>
</evidence>
<evidence type="ECO:0000259" key="22">
    <source>
        <dbReference type="PROSITE" id="PS50800"/>
    </source>
</evidence>
<feature type="compositionally biased region" description="Low complexity" evidence="20">
    <location>
        <begin position="118"/>
        <end position="131"/>
    </location>
</feature>
<feature type="domain" description="SAP" evidence="22">
    <location>
        <begin position="205"/>
        <end position="239"/>
    </location>
</feature>
<comment type="similarity">
    <text evidence="4">Belongs to the RAD18 family.</text>
</comment>
<dbReference type="GO" id="GO:0097505">
    <property type="term" value="C:Rad6-Rad18 complex"/>
    <property type="evidence" value="ECO:0007669"/>
    <property type="project" value="TreeGrafter"/>
</dbReference>
<comment type="subcellular location">
    <subcellularLocation>
        <location evidence="2">Nucleus</location>
    </subcellularLocation>
</comment>
<dbReference type="GO" id="GO:0005634">
    <property type="term" value="C:nucleus"/>
    <property type="evidence" value="ECO:0007669"/>
    <property type="project" value="UniProtKB-SubCell"/>
</dbReference>
<dbReference type="SUPFAM" id="SSF57850">
    <property type="entry name" value="RING/U-box"/>
    <property type="match status" value="1"/>
</dbReference>
<evidence type="ECO:0000259" key="21">
    <source>
        <dbReference type="PROSITE" id="PS50089"/>
    </source>
</evidence>
<evidence type="ECO:0000256" key="10">
    <source>
        <dbReference type="ARBA" id="ARBA00022771"/>
    </source>
</evidence>
<evidence type="ECO:0000256" key="20">
    <source>
        <dbReference type="SAM" id="MobiDB-lite"/>
    </source>
</evidence>
<dbReference type="PROSITE" id="PS00518">
    <property type="entry name" value="ZF_RING_1"/>
    <property type="match status" value="1"/>
</dbReference>
<dbReference type="InterPro" id="IPR001841">
    <property type="entry name" value="Znf_RING"/>
</dbReference>
<dbReference type="Proteomes" id="UP000613580">
    <property type="component" value="Unassembled WGS sequence"/>
</dbReference>
<evidence type="ECO:0000256" key="17">
    <source>
        <dbReference type="ARBA" id="ARBA00074353"/>
    </source>
</evidence>
<gene>
    <name evidence="23" type="ORF">HMN09_00103800</name>
</gene>
<dbReference type="PROSITE" id="PS50089">
    <property type="entry name" value="ZF_RING_2"/>
    <property type="match status" value="1"/>
</dbReference>
<dbReference type="InterPro" id="IPR039577">
    <property type="entry name" value="Rad18"/>
</dbReference>
<evidence type="ECO:0000256" key="4">
    <source>
        <dbReference type="ARBA" id="ARBA00009506"/>
    </source>
</evidence>
<dbReference type="AlphaFoldDB" id="A0A8H6TUZ8"/>
<evidence type="ECO:0000256" key="2">
    <source>
        <dbReference type="ARBA" id="ARBA00004123"/>
    </source>
</evidence>